<dbReference type="Pfam" id="PF08113">
    <property type="entry name" value="CoxIIa"/>
    <property type="match status" value="1"/>
</dbReference>
<keyword evidence="1" id="KW-1133">Transmembrane helix</keyword>
<dbReference type="InterPro" id="IPR012538">
    <property type="entry name" value="Cyt_c_oxidase_su2a"/>
</dbReference>
<keyword evidence="3" id="KW-1185">Reference proteome</keyword>
<reference evidence="3" key="1">
    <citation type="journal article" date="2019" name="Int. J. Syst. Evol. Microbiol.">
        <title>The Global Catalogue of Microorganisms (GCM) 10K type strain sequencing project: providing services to taxonomists for standard genome sequencing and annotation.</title>
        <authorList>
            <consortium name="The Broad Institute Genomics Platform"/>
            <consortium name="The Broad Institute Genome Sequencing Center for Infectious Disease"/>
            <person name="Wu L."/>
            <person name="Ma J."/>
        </authorList>
    </citation>
    <scope>NUCLEOTIDE SEQUENCE [LARGE SCALE GENOMIC DNA]</scope>
    <source>
        <strain evidence="3">CCUG 56754</strain>
    </source>
</reference>
<accession>A0ABW3LJY6</accession>
<keyword evidence="1" id="KW-0812">Transmembrane</keyword>
<keyword evidence="1" id="KW-0472">Membrane</keyword>
<dbReference type="EMBL" id="JBHTKJ010000023">
    <property type="protein sequence ID" value="MFD1038642.1"/>
    <property type="molecule type" value="Genomic_DNA"/>
</dbReference>
<feature type="transmembrane region" description="Helical" evidence="1">
    <location>
        <begin position="24"/>
        <end position="45"/>
    </location>
</feature>
<dbReference type="RefSeq" id="WP_390361812.1">
    <property type="nucleotide sequence ID" value="NZ_JBHTKJ010000023.1"/>
</dbReference>
<sequence>MNSVEEKKSHPQPQKESPDLKGTLISVMLLGSFILISWFGVYILFISR</sequence>
<proteinExistence type="predicted"/>
<evidence type="ECO:0000256" key="1">
    <source>
        <dbReference type="SAM" id="Phobius"/>
    </source>
</evidence>
<evidence type="ECO:0000313" key="2">
    <source>
        <dbReference type="EMBL" id="MFD1038642.1"/>
    </source>
</evidence>
<organism evidence="2 3">
    <name type="scientific">Virgibacillus byunsanensis</name>
    <dbReference type="NCBI Taxonomy" id="570945"/>
    <lineage>
        <taxon>Bacteria</taxon>
        <taxon>Bacillati</taxon>
        <taxon>Bacillota</taxon>
        <taxon>Bacilli</taxon>
        <taxon>Bacillales</taxon>
        <taxon>Bacillaceae</taxon>
        <taxon>Virgibacillus</taxon>
    </lineage>
</organism>
<protein>
    <submittedName>
        <fullName evidence="2">Cytochrome c oxidase subunit 2A</fullName>
    </submittedName>
</protein>
<evidence type="ECO:0000313" key="3">
    <source>
        <dbReference type="Proteomes" id="UP001597040"/>
    </source>
</evidence>
<name>A0ABW3LJY6_9BACI</name>
<dbReference type="Proteomes" id="UP001597040">
    <property type="component" value="Unassembled WGS sequence"/>
</dbReference>
<comment type="caution">
    <text evidence="2">The sequence shown here is derived from an EMBL/GenBank/DDBJ whole genome shotgun (WGS) entry which is preliminary data.</text>
</comment>
<gene>
    <name evidence="2" type="ORF">ACFQ3N_09595</name>
</gene>